<sequence>MATTIGRIRASGGIAPTLYDRILAAASVVLAGFAILAIGRGFREWYAVPAIIWAHLATILIALLLTPFMLLRPRGDASHRRWGMVWLAAMFATAILSFGIRTGGGFSPIHILSAVTAIQVPLIWRSARQHRIAAHRRGIRILVTGGLLIAGFFTFPFGRLLGHWLFA</sequence>
<comment type="caution">
    <text evidence="2">The sequence shown here is derived from an EMBL/GenBank/DDBJ whole genome shotgun (WGS) entry which is preliminary data.</text>
</comment>
<evidence type="ECO:0008006" key="4">
    <source>
        <dbReference type="Google" id="ProtNLM"/>
    </source>
</evidence>
<keyword evidence="3" id="KW-1185">Reference proteome</keyword>
<evidence type="ECO:0000256" key="1">
    <source>
        <dbReference type="SAM" id="Phobius"/>
    </source>
</evidence>
<evidence type="ECO:0000313" key="3">
    <source>
        <dbReference type="Proteomes" id="UP000640426"/>
    </source>
</evidence>
<proteinExistence type="predicted"/>
<dbReference type="EMBL" id="JAELXS010000003">
    <property type="protein sequence ID" value="MBJ6121422.1"/>
    <property type="molecule type" value="Genomic_DNA"/>
</dbReference>
<gene>
    <name evidence="2" type="ORF">JAO74_06415</name>
</gene>
<feature type="transmembrane region" description="Helical" evidence="1">
    <location>
        <begin position="82"/>
        <end position="100"/>
    </location>
</feature>
<keyword evidence="1" id="KW-0812">Transmembrane</keyword>
<accession>A0ABS0XN01</accession>
<feature type="transmembrane region" description="Helical" evidence="1">
    <location>
        <begin position="139"/>
        <end position="158"/>
    </location>
</feature>
<evidence type="ECO:0000313" key="2">
    <source>
        <dbReference type="EMBL" id="MBJ6121422.1"/>
    </source>
</evidence>
<protein>
    <recommendedName>
        <fullName evidence="4">DUF2306 domain-containing protein</fullName>
    </recommendedName>
</protein>
<keyword evidence="1" id="KW-1133">Transmembrane helix</keyword>
<dbReference type="RefSeq" id="WP_199036280.1">
    <property type="nucleotide sequence ID" value="NZ_JAELXS010000003.1"/>
</dbReference>
<name>A0ABS0XN01_9SPHN</name>
<feature type="transmembrane region" description="Helical" evidence="1">
    <location>
        <begin position="21"/>
        <end position="39"/>
    </location>
</feature>
<keyword evidence="1" id="KW-0472">Membrane</keyword>
<feature type="transmembrane region" description="Helical" evidence="1">
    <location>
        <begin position="45"/>
        <end position="70"/>
    </location>
</feature>
<feature type="transmembrane region" description="Helical" evidence="1">
    <location>
        <begin position="106"/>
        <end position="127"/>
    </location>
</feature>
<dbReference type="Proteomes" id="UP000640426">
    <property type="component" value="Unassembled WGS sequence"/>
</dbReference>
<organism evidence="2 3">
    <name type="scientific">Sphingomonas mollis</name>
    <dbReference type="NCBI Taxonomy" id="2795726"/>
    <lineage>
        <taxon>Bacteria</taxon>
        <taxon>Pseudomonadati</taxon>
        <taxon>Pseudomonadota</taxon>
        <taxon>Alphaproteobacteria</taxon>
        <taxon>Sphingomonadales</taxon>
        <taxon>Sphingomonadaceae</taxon>
        <taxon>Sphingomonas</taxon>
    </lineage>
</organism>
<reference evidence="3" key="1">
    <citation type="submission" date="2020-12" db="EMBL/GenBank/DDBJ databases">
        <title>Hymenobacter sp.</title>
        <authorList>
            <person name="Kim M.K."/>
        </authorList>
    </citation>
    <scope>NUCLEOTIDE SEQUENCE [LARGE SCALE GENOMIC DNA]</scope>
    <source>
        <strain evidence="3">BT553</strain>
    </source>
</reference>